<dbReference type="SUPFAM" id="SSF48350">
    <property type="entry name" value="GTPase activation domain, GAP"/>
    <property type="match status" value="1"/>
</dbReference>
<dbReference type="InterPro" id="IPR000198">
    <property type="entry name" value="RhoGAP_dom"/>
</dbReference>
<dbReference type="PANTHER" id="PTHR23179:SF3">
    <property type="entry name" value="RHO GTPASE-ACTIVATING PROTEIN 20"/>
    <property type="match status" value="1"/>
</dbReference>
<protein>
    <recommendedName>
        <fullName evidence="2">Rho-GAP domain-containing protein</fullName>
    </recommendedName>
</protein>
<dbReference type="Pfam" id="PF00620">
    <property type="entry name" value="RhoGAP"/>
    <property type="match status" value="1"/>
</dbReference>
<dbReference type="GO" id="GO:0005096">
    <property type="term" value="F:GTPase activator activity"/>
    <property type="evidence" value="ECO:0007669"/>
    <property type="project" value="TreeGrafter"/>
</dbReference>
<dbReference type="Gene3D" id="1.10.555.10">
    <property type="entry name" value="Rho GTPase activation protein"/>
    <property type="match status" value="1"/>
</dbReference>
<dbReference type="Pfam" id="PF22286">
    <property type="entry name" value="RHG20_PH"/>
    <property type="match status" value="1"/>
</dbReference>
<feature type="compositionally biased region" description="Low complexity" evidence="1">
    <location>
        <begin position="763"/>
        <end position="774"/>
    </location>
</feature>
<feature type="region of interest" description="Disordered" evidence="1">
    <location>
        <begin position="914"/>
        <end position="949"/>
    </location>
</feature>
<feature type="region of interest" description="Disordered" evidence="1">
    <location>
        <begin position="311"/>
        <end position="330"/>
    </location>
</feature>
<feature type="compositionally biased region" description="Polar residues" evidence="1">
    <location>
        <begin position="914"/>
        <end position="924"/>
    </location>
</feature>
<feature type="region of interest" description="Disordered" evidence="1">
    <location>
        <begin position="708"/>
        <end position="809"/>
    </location>
</feature>
<accession>A0A819RIC6</accession>
<sequence length="1139" mass="130756">MNNQPEEHIFNDERLKKQLRTSHSSSRKSRSISRYFLGTKRSSLDVATQEVDISRCLTSVGIFDSCDLWTNVTLFHDYRTCRRLFILTNKNELIIGKSNPKQSLFRIKHRININRLWLYTELNDYISSEITSLTYYDHQRTFIIGWPLVENFLVEFDTKDIKNIWHERIQSALNIWQQLNTSNIEHVRVLIDQNQEPDQNNNNTTTLFVIRKVISIRPQETVRDLIKKCIDTSHLQDSSIDNYVLYVLNDANITSNTNNNNNNNNNNMNQGMNSSLQLNQTQLIPLIGHEYPYAIKMKHLKTSNNTSFDGDDHLSLQSHHNSSTNSLNNVSINSHDFELRKRDTTDNQNKKHRFFNKKKSKDNYSKPPIQQITDDYHLSSTQTRMKSYQFFGQKLEDLIKLNNNQLPPIIQQLLEILYYKGPDTTGIFRKVANTRSVKESIEKIERNILLQNDDLHPILAAGIFKHFLRTLPEPVFSTIQYDSWKKCLRLPTLQEKITFARRNIISTLAESDHLLLKGFICILYRISQHADTNGMNPFNLGLCVSNSLFKTESTSITSGKQEADVMSSIVEFLIVNSSSLFGSDVITCIPDKHIIVHQIPSLTRPTASSIESLDEVESSPHLLVVNRSRDSGLATSDQPLNDDSSEISEHFRRLTPLSPPDWTSSIACGHGTVITSIILPTTTSLSITRCRNLKNTYKPSKHFMAREKLTNDTTDDSDRDVLNGDSSVRSSTTTVNNMTTAKIKRTKPISRHSSLGSNEHHNQQQQQQLQQQNLTKESKRLTTNDVKRASSLKQFHRLSDEGDDDDEQNKSLNTKITIKKKVSTIIKKHEQILPSTSSINSKNLNNERRPRFIKSKNKTSDDESMTTRSTHLEQQDLDLTSEPLSTINQRFNNSIATRSASFSLASFNRRLNSPSTIQSIQPPVSNHIHTRQQQQQQQPPTTVDGRSRHNGPLIATTNQIYMTSRYEHHNQTNSNTQSKIERDRIFIHHSDSRPFKLGTAIQMKPIDDVLISSSSSSSITGRCRPCHRQNALRYKMIDQEQQQHERPSRSSTPVIINQNRIYASENSSSYIPRYQSIERRISSTPPLSSSSEQPPIKGFSFDMHTELRPCDISWSVREKAKLFEHTNQNKLSTGRENYV</sequence>
<evidence type="ECO:0000313" key="3">
    <source>
        <dbReference type="EMBL" id="CAF4045262.1"/>
    </source>
</evidence>
<dbReference type="AlphaFoldDB" id="A0A819RIC6"/>
<feature type="compositionally biased region" description="Basic and acidic residues" evidence="1">
    <location>
        <begin position="776"/>
        <end position="788"/>
    </location>
</feature>
<dbReference type="InterPro" id="IPR008936">
    <property type="entry name" value="Rho_GTPase_activation_prot"/>
</dbReference>
<dbReference type="InterPro" id="IPR047887">
    <property type="entry name" value="ARHGAP20_PH"/>
</dbReference>
<reference evidence="3" key="1">
    <citation type="submission" date="2021-02" db="EMBL/GenBank/DDBJ databases">
        <authorList>
            <person name="Nowell W R."/>
        </authorList>
    </citation>
    <scope>NUCLEOTIDE SEQUENCE</scope>
</reference>
<feature type="region of interest" description="Disordered" evidence="1">
    <location>
        <begin position="837"/>
        <end position="870"/>
    </location>
</feature>
<comment type="caution">
    <text evidence="3">The sequence shown here is derived from an EMBL/GenBank/DDBJ whole genome shotgun (WGS) entry which is preliminary data.</text>
</comment>
<dbReference type="GO" id="GO:0007165">
    <property type="term" value="P:signal transduction"/>
    <property type="evidence" value="ECO:0007669"/>
    <property type="project" value="InterPro"/>
</dbReference>
<dbReference type="PANTHER" id="PTHR23179">
    <property type="entry name" value="T-CELL ACTIVATION RHO GTPASE ACTIVATING PROTEIN-RELATED"/>
    <property type="match status" value="1"/>
</dbReference>
<dbReference type="Proteomes" id="UP000663844">
    <property type="component" value="Unassembled WGS sequence"/>
</dbReference>
<name>A0A819RIC6_9BILA</name>
<proteinExistence type="predicted"/>
<dbReference type="EMBL" id="CAJOAZ010004126">
    <property type="protein sequence ID" value="CAF4045262.1"/>
    <property type="molecule type" value="Genomic_DNA"/>
</dbReference>
<organism evidence="3 4">
    <name type="scientific">Adineta steineri</name>
    <dbReference type="NCBI Taxonomy" id="433720"/>
    <lineage>
        <taxon>Eukaryota</taxon>
        <taxon>Metazoa</taxon>
        <taxon>Spiralia</taxon>
        <taxon>Gnathifera</taxon>
        <taxon>Rotifera</taxon>
        <taxon>Eurotatoria</taxon>
        <taxon>Bdelloidea</taxon>
        <taxon>Adinetida</taxon>
        <taxon>Adinetidae</taxon>
        <taxon>Adineta</taxon>
    </lineage>
</organism>
<evidence type="ECO:0000259" key="2">
    <source>
        <dbReference type="PROSITE" id="PS50238"/>
    </source>
</evidence>
<evidence type="ECO:0000313" key="4">
    <source>
        <dbReference type="Proteomes" id="UP000663844"/>
    </source>
</evidence>
<evidence type="ECO:0000256" key="1">
    <source>
        <dbReference type="SAM" id="MobiDB-lite"/>
    </source>
</evidence>
<feature type="domain" description="Rho-GAP" evidence="2">
    <location>
        <begin position="393"/>
        <end position="581"/>
    </location>
</feature>
<dbReference type="SMART" id="SM00324">
    <property type="entry name" value="RhoGAP"/>
    <property type="match status" value="1"/>
</dbReference>
<dbReference type="PROSITE" id="PS50238">
    <property type="entry name" value="RHOGAP"/>
    <property type="match status" value="1"/>
</dbReference>
<feature type="compositionally biased region" description="Low complexity" evidence="1">
    <location>
        <begin position="315"/>
        <end position="330"/>
    </location>
</feature>
<feature type="compositionally biased region" description="Low complexity" evidence="1">
    <location>
        <begin position="726"/>
        <end position="740"/>
    </location>
</feature>
<gene>
    <name evidence="3" type="ORF">OXD698_LOCUS32177</name>
</gene>